<dbReference type="PANTHER" id="PTHR43193:SF2">
    <property type="entry name" value="POLYFERREDOXIN PROTEIN FWDF"/>
    <property type="match status" value="1"/>
</dbReference>
<evidence type="ECO:0000259" key="4">
    <source>
        <dbReference type="PROSITE" id="PS51379"/>
    </source>
</evidence>
<dbReference type="HOGENOM" id="CLU_037958_1_0_10"/>
<dbReference type="PROSITE" id="PS51379">
    <property type="entry name" value="4FE4S_FER_2"/>
    <property type="match status" value="2"/>
</dbReference>
<dbReference type="Gene3D" id="3.30.70.20">
    <property type="match status" value="1"/>
</dbReference>
<dbReference type="GO" id="GO:0046872">
    <property type="term" value="F:metal ion binding"/>
    <property type="evidence" value="ECO:0007669"/>
    <property type="project" value="UniProtKB-KW"/>
</dbReference>
<dbReference type="PATRIC" id="fig|1203610.3.peg.4734"/>
<evidence type="ECO:0000256" key="1">
    <source>
        <dbReference type="ARBA" id="ARBA00022723"/>
    </source>
</evidence>
<dbReference type="Pfam" id="PF04422">
    <property type="entry name" value="FrhB_FdhB_N"/>
    <property type="match status" value="1"/>
</dbReference>
<dbReference type="InterPro" id="IPR007516">
    <property type="entry name" value="Co_F420_Hydgase/DH_bsu_N"/>
</dbReference>
<dbReference type="Pfam" id="PF04432">
    <property type="entry name" value="FrhB_FdhB_C"/>
    <property type="match status" value="1"/>
</dbReference>
<dbReference type="Pfam" id="PF12838">
    <property type="entry name" value="Fer4_7"/>
    <property type="match status" value="1"/>
</dbReference>
<feature type="domain" description="4Fe-4S ferredoxin-type" evidence="4">
    <location>
        <begin position="1"/>
        <end position="30"/>
    </location>
</feature>
<sequence length="372" mass="42373">MIQILDKHNCCGCNACVQKCPMQCISMHEDEEGFLYPLVDFDKCIDCHLCEKICPCLNQEESQESLSCYAAKNTDEEIRKQSSSGGIFTAIAEKVIAEGGVVFGACFDNNWQVFHACVETKQGLAAFRGSKYVQSQIGETFKQTESFLKEDRKVLFSGTPCQISGLNHYLRKEYNNLLTIEVVCHGVPSPKIWREYLESLNLMNIGSILHKDKSTGWRGYSFTIKNTANKVIFTERAGDNKYLMAFVRNLTLRPSCFSCPAKAGKSRADITLADYWGIEHIVPKMDDNKGTSFICDNTQKGKAFIKQFNIQMEQVDYQNSIDYNSCIFKSTSEPVERQQFWSGYKCQGIKALLSLKRKKQNILKRVIKRLFR</sequence>
<dbReference type="RefSeq" id="WP_028728185.1">
    <property type="nucleotide sequence ID" value="NZ_AUAE01000027.1"/>
</dbReference>
<dbReference type="PANTHER" id="PTHR43193">
    <property type="match status" value="1"/>
</dbReference>
<organism evidence="5 6">
    <name type="scientific">Parabacteroides gordonii MS-1 = DSM 23371</name>
    <dbReference type="NCBI Taxonomy" id="1203610"/>
    <lineage>
        <taxon>Bacteria</taxon>
        <taxon>Pseudomonadati</taxon>
        <taxon>Bacteroidota</taxon>
        <taxon>Bacteroidia</taxon>
        <taxon>Bacteroidales</taxon>
        <taxon>Tannerellaceae</taxon>
        <taxon>Parabacteroides</taxon>
    </lineage>
</organism>
<dbReference type="EMBL" id="AQHW01000025">
    <property type="protein sequence ID" value="KKB49578.1"/>
    <property type="molecule type" value="Genomic_DNA"/>
</dbReference>
<feature type="domain" description="4Fe-4S ferredoxin-type" evidence="4">
    <location>
        <begin position="35"/>
        <end position="62"/>
    </location>
</feature>
<dbReference type="PROSITE" id="PS00198">
    <property type="entry name" value="4FE4S_FER_1"/>
    <property type="match status" value="2"/>
</dbReference>
<evidence type="ECO:0000256" key="2">
    <source>
        <dbReference type="ARBA" id="ARBA00023004"/>
    </source>
</evidence>
<gene>
    <name evidence="5" type="ORF">HMPREF1536_04643</name>
</gene>
<dbReference type="Proteomes" id="UP000033035">
    <property type="component" value="Unassembled WGS sequence"/>
</dbReference>
<dbReference type="GO" id="GO:0051536">
    <property type="term" value="F:iron-sulfur cluster binding"/>
    <property type="evidence" value="ECO:0007669"/>
    <property type="project" value="UniProtKB-KW"/>
</dbReference>
<dbReference type="AlphaFoldDB" id="A0A0F5IVK1"/>
<reference evidence="5 6" key="1">
    <citation type="submission" date="2013-04" db="EMBL/GenBank/DDBJ databases">
        <title>The Genome Sequence of Parabacteroides gordonii DSM 23371.</title>
        <authorList>
            <consortium name="The Broad Institute Genomics Platform"/>
            <person name="Earl A."/>
            <person name="Ward D."/>
            <person name="Feldgarden M."/>
            <person name="Gevers D."/>
            <person name="Martens E."/>
            <person name="Sakamoto M."/>
            <person name="Benno Y."/>
            <person name="Suzuki N."/>
            <person name="Matsunaga N."/>
            <person name="Koshihara K."/>
            <person name="Seki M."/>
            <person name="Komiya H."/>
            <person name="Walker B."/>
            <person name="Young S."/>
            <person name="Zeng Q."/>
            <person name="Gargeya S."/>
            <person name="Fitzgerald M."/>
            <person name="Haas B."/>
            <person name="Abouelleil A."/>
            <person name="Allen A.W."/>
            <person name="Alvarado L."/>
            <person name="Arachchi H.M."/>
            <person name="Berlin A.M."/>
            <person name="Chapman S.B."/>
            <person name="Gainer-Dewar J."/>
            <person name="Goldberg J."/>
            <person name="Griggs A."/>
            <person name="Gujja S."/>
            <person name="Hansen M."/>
            <person name="Howarth C."/>
            <person name="Imamovic A."/>
            <person name="Ireland A."/>
            <person name="Larimer J."/>
            <person name="McCowan C."/>
            <person name="Murphy C."/>
            <person name="Pearson M."/>
            <person name="Poon T.W."/>
            <person name="Priest M."/>
            <person name="Roberts A."/>
            <person name="Saif S."/>
            <person name="Shea T."/>
            <person name="Sisk P."/>
            <person name="Sykes S."/>
            <person name="Wortman J."/>
            <person name="Nusbaum C."/>
            <person name="Birren B."/>
        </authorList>
    </citation>
    <scope>NUCLEOTIDE SEQUENCE [LARGE SCALE GENOMIC DNA]</scope>
    <source>
        <strain evidence="5 6">MS-1</strain>
    </source>
</reference>
<dbReference type="STRING" id="1203610.HMPREF1536_04643"/>
<keyword evidence="6" id="KW-1185">Reference proteome</keyword>
<dbReference type="InterPro" id="IPR017896">
    <property type="entry name" value="4Fe4S_Fe-S-bd"/>
</dbReference>
<dbReference type="InterPro" id="IPR052977">
    <property type="entry name" value="Polyferredoxin-like_ET"/>
</dbReference>
<evidence type="ECO:0000313" key="5">
    <source>
        <dbReference type="EMBL" id="KKB49578.1"/>
    </source>
</evidence>
<name>A0A0F5IVK1_9BACT</name>
<keyword evidence="1" id="KW-0479">Metal-binding</keyword>
<evidence type="ECO:0000313" key="6">
    <source>
        <dbReference type="Proteomes" id="UP000033035"/>
    </source>
</evidence>
<dbReference type="InterPro" id="IPR007525">
    <property type="entry name" value="FrhB_FdhB_C"/>
</dbReference>
<proteinExistence type="predicted"/>
<protein>
    <recommendedName>
        <fullName evidence="4">4Fe-4S ferredoxin-type domain-containing protein</fullName>
    </recommendedName>
</protein>
<evidence type="ECO:0000256" key="3">
    <source>
        <dbReference type="ARBA" id="ARBA00023014"/>
    </source>
</evidence>
<accession>A0A0F5IVK1</accession>
<keyword evidence="2" id="KW-0408">Iron</keyword>
<dbReference type="InterPro" id="IPR017900">
    <property type="entry name" value="4Fe4S_Fe_S_CS"/>
</dbReference>
<comment type="caution">
    <text evidence="5">The sequence shown here is derived from an EMBL/GenBank/DDBJ whole genome shotgun (WGS) entry which is preliminary data.</text>
</comment>
<keyword evidence="3" id="KW-0411">Iron-sulfur</keyword>
<dbReference type="SUPFAM" id="SSF54862">
    <property type="entry name" value="4Fe-4S ferredoxins"/>
    <property type="match status" value="1"/>
</dbReference>